<keyword evidence="1" id="KW-0812">Transmembrane</keyword>
<sequence length="404" mass="43282">MKTHFDAVIVGAGPAGSSTAIWLAQAGWRVALIEKQMFPRRKICGECLAASNLPLLETLGIGAAFAALAGPELRQVALMRGSRSVVAELPPADDGIFRWGRALGRETLDTLLLEQARSNGVQVMQPWTLQGFYGGPGKWRCEVRSVDTKALLTLHAPVAVDAHGSWEPLPSDRLQHVCNVSDLLAFKANFSGASLPPGLLPVLSFEGGYGGMVLADQGLLTLACCIRRDRLTALRQASPGTSAGEVVEALLKRECAGVRAALLSATRVGAWLGTGPLATGIRLRADDPVFRIGNAAAEAHPIIGEGMSMAFQSAWLLCAHLIDAGVQPTLRDVTWQRAVSHAYAKDWHRQFARRLRLASVLAHLAMRPAWAAPLMALVRVWPGLLPLAAIWGGKTRSMTIRSTP</sequence>
<dbReference type="EMBL" id="AP024238">
    <property type="protein sequence ID" value="BCO28036.1"/>
    <property type="molecule type" value="Genomic_DNA"/>
</dbReference>
<dbReference type="PRINTS" id="PR00420">
    <property type="entry name" value="RNGMNOXGNASE"/>
</dbReference>
<keyword evidence="1" id="KW-1133">Transmembrane helix</keyword>
<protein>
    <recommendedName>
        <fullName evidence="2">FAD-binding domain-containing protein</fullName>
    </recommendedName>
</protein>
<evidence type="ECO:0000259" key="2">
    <source>
        <dbReference type="Pfam" id="PF01494"/>
    </source>
</evidence>
<proteinExistence type="predicted"/>
<feature type="transmembrane region" description="Helical" evidence="1">
    <location>
        <begin position="370"/>
        <end position="391"/>
    </location>
</feature>
<dbReference type="InterPro" id="IPR002938">
    <property type="entry name" value="FAD-bd"/>
</dbReference>
<evidence type="ECO:0000256" key="1">
    <source>
        <dbReference type="SAM" id="Phobius"/>
    </source>
</evidence>
<organism evidence="3 4">
    <name type="scientific">Rhodoferax lithotrophicus</name>
    <dbReference type="NCBI Taxonomy" id="2798804"/>
    <lineage>
        <taxon>Bacteria</taxon>
        <taxon>Pseudomonadati</taxon>
        <taxon>Pseudomonadota</taxon>
        <taxon>Betaproteobacteria</taxon>
        <taxon>Burkholderiales</taxon>
        <taxon>Comamonadaceae</taxon>
        <taxon>Rhodoferax</taxon>
    </lineage>
</organism>
<dbReference type="Proteomes" id="UP000824366">
    <property type="component" value="Chromosome"/>
</dbReference>
<name>A0ABM7MNZ3_9BURK</name>
<gene>
    <name evidence="3" type="ORF">MIZ03_2929</name>
</gene>
<keyword evidence="1" id="KW-0472">Membrane</keyword>
<dbReference type="Pfam" id="PF01494">
    <property type="entry name" value="FAD_binding_3"/>
    <property type="match status" value="1"/>
</dbReference>
<dbReference type="PANTHER" id="PTHR42685">
    <property type="entry name" value="GERANYLGERANYL DIPHOSPHATE REDUCTASE"/>
    <property type="match status" value="1"/>
</dbReference>
<dbReference type="RefSeq" id="WP_223904033.1">
    <property type="nucleotide sequence ID" value="NZ_AP024238.1"/>
</dbReference>
<dbReference type="SUPFAM" id="SSF51905">
    <property type="entry name" value="FAD/NAD(P)-binding domain"/>
    <property type="match status" value="1"/>
</dbReference>
<reference evidence="3 4" key="1">
    <citation type="journal article" date="2021" name="Microbiol. Spectr.">
        <title>A Single Bacterium Capable of Oxidation and Reduction of Iron at Circumneutral pH.</title>
        <authorList>
            <person name="Kato S."/>
            <person name="Ohkuma M."/>
        </authorList>
    </citation>
    <scope>NUCLEOTIDE SEQUENCE [LARGE SCALE GENOMIC DNA]</scope>
    <source>
        <strain evidence="3 4">MIZ03</strain>
    </source>
</reference>
<dbReference type="PANTHER" id="PTHR42685:SF22">
    <property type="entry name" value="CONDITIONED MEDIUM FACTOR RECEPTOR 1"/>
    <property type="match status" value="1"/>
</dbReference>
<keyword evidence="4" id="KW-1185">Reference proteome</keyword>
<accession>A0ABM7MNZ3</accession>
<dbReference type="Gene3D" id="3.50.50.60">
    <property type="entry name" value="FAD/NAD(P)-binding domain"/>
    <property type="match status" value="1"/>
</dbReference>
<evidence type="ECO:0000313" key="4">
    <source>
        <dbReference type="Proteomes" id="UP000824366"/>
    </source>
</evidence>
<evidence type="ECO:0000313" key="3">
    <source>
        <dbReference type="EMBL" id="BCO28036.1"/>
    </source>
</evidence>
<dbReference type="InterPro" id="IPR036188">
    <property type="entry name" value="FAD/NAD-bd_sf"/>
</dbReference>
<dbReference type="InterPro" id="IPR050407">
    <property type="entry name" value="Geranylgeranyl_reductase"/>
</dbReference>
<feature type="domain" description="FAD-binding" evidence="2">
    <location>
        <begin position="6"/>
        <end position="322"/>
    </location>
</feature>